<dbReference type="PANTHER" id="PTHR12935">
    <property type="entry name" value="GAMMA-GLUTAMYLCYCLOTRANSFERASE"/>
    <property type="match status" value="1"/>
</dbReference>
<keyword evidence="1" id="KW-0456">Lyase</keyword>
<dbReference type="SUPFAM" id="SSF110857">
    <property type="entry name" value="Gamma-glutamyl cyclotransferase-like"/>
    <property type="match status" value="1"/>
</dbReference>
<dbReference type="OrthoDB" id="158990at2"/>
<organism evidence="5 6">
    <name type="scientific">Clostridium kluyveri</name>
    <dbReference type="NCBI Taxonomy" id="1534"/>
    <lineage>
        <taxon>Bacteria</taxon>
        <taxon>Bacillati</taxon>
        <taxon>Bacillota</taxon>
        <taxon>Clostridia</taxon>
        <taxon>Eubacteriales</taxon>
        <taxon>Clostridiaceae</taxon>
        <taxon>Clostridium</taxon>
    </lineage>
</organism>
<dbReference type="Pfam" id="PF06094">
    <property type="entry name" value="GGACT"/>
    <property type="match status" value="1"/>
</dbReference>
<dbReference type="InterPro" id="IPR017939">
    <property type="entry name" value="G-Glutamylcylcotransferase"/>
</dbReference>
<dbReference type="AlphaFoldDB" id="A0A1L5FA91"/>
<feature type="binding site" evidence="3">
    <location>
        <position position="119"/>
    </location>
    <ligand>
        <name>substrate</name>
    </ligand>
</feature>
<dbReference type="InterPro" id="IPR036568">
    <property type="entry name" value="GGCT-like_sf"/>
</dbReference>
<feature type="binding site" evidence="3">
    <location>
        <begin position="6"/>
        <end position="11"/>
    </location>
    <ligand>
        <name>substrate</name>
    </ligand>
</feature>
<evidence type="ECO:0000259" key="4">
    <source>
        <dbReference type="Pfam" id="PF06094"/>
    </source>
</evidence>
<dbReference type="RefSeq" id="WP_073539498.1">
    <property type="nucleotide sequence ID" value="NZ_CP018335.1"/>
</dbReference>
<sequence>MKNKIYAAYGSNMNLKQMKRRCPKAKVVGIGEVRNYKLTFRGTSSGVANIEESSKGAVPIVLWEITKECEKALDIYEGYPKMYVKKDIQVVTKESTVTAMAYVMAKEYEKLPAEPVRYYVDVIRQGYVDNKIPINVLMEAVDENIKELKF</sequence>
<dbReference type="PANTHER" id="PTHR12935:SF0">
    <property type="entry name" value="GAMMA-GLUTAMYLCYCLOTRANSFERASE"/>
    <property type="match status" value="1"/>
</dbReference>
<accession>A0A1L5FA91</accession>
<dbReference type="InterPro" id="IPR013024">
    <property type="entry name" value="GGCT-like"/>
</dbReference>
<dbReference type="EMBL" id="CP018335">
    <property type="protein sequence ID" value="APM39883.1"/>
    <property type="molecule type" value="Genomic_DNA"/>
</dbReference>
<evidence type="ECO:0000256" key="1">
    <source>
        <dbReference type="ARBA" id="ARBA00023239"/>
    </source>
</evidence>
<protein>
    <recommendedName>
        <fullName evidence="4">Gamma-glutamylcyclotransferase AIG2-like domain-containing protein</fullName>
    </recommendedName>
</protein>
<dbReference type="Gene3D" id="3.10.490.10">
    <property type="entry name" value="Gamma-glutamyl cyclotransferase-like"/>
    <property type="match status" value="1"/>
</dbReference>
<dbReference type="Proteomes" id="UP000184604">
    <property type="component" value="Chromosome"/>
</dbReference>
<reference evidence="5 6" key="1">
    <citation type="submission" date="2016-12" db="EMBL/GenBank/DDBJ databases">
        <title>Complete genome sequence of Clostridium kluyveri JZZ isolated from the pit mud of a Chinese flavor liquor-making factory.</title>
        <authorList>
            <person name="Wang Y."/>
        </authorList>
    </citation>
    <scope>NUCLEOTIDE SEQUENCE [LARGE SCALE GENOMIC DNA]</scope>
    <source>
        <strain evidence="5 6">JZZ</strain>
    </source>
</reference>
<evidence type="ECO:0000256" key="2">
    <source>
        <dbReference type="PIRSR" id="PIRSR617939-1"/>
    </source>
</evidence>
<feature type="domain" description="Gamma-glutamylcyclotransferase AIG2-like" evidence="4">
    <location>
        <begin position="7"/>
        <end position="110"/>
    </location>
</feature>
<dbReference type="CDD" id="cd06661">
    <property type="entry name" value="GGCT_like"/>
    <property type="match status" value="1"/>
</dbReference>
<dbReference type="GO" id="GO:0003839">
    <property type="term" value="F:gamma-glutamylcyclotransferase activity"/>
    <property type="evidence" value="ECO:0007669"/>
    <property type="project" value="InterPro"/>
</dbReference>
<feature type="active site" description="Proton acceptor" evidence="2">
    <location>
        <position position="77"/>
    </location>
</feature>
<proteinExistence type="predicted"/>
<name>A0A1L5FA91_CLOKL</name>
<gene>
    <name evidence="5" type="ORF">BS101_14660</name>
</gene>
<dbReference type="InterPro" id="IPR009288">
    <property type="entry name" value="AIG2-like_dom"/>
</dbReference>
<evidence type="ECO:0000313" key="6">
    <source>
        <dbReference type="Proteomes" id="UP000184604"/>
    </source>
</evidence>
<evidence type="ECO:0000313" key="5">
    <source>
        <dbReference type="EMBL" id="APM39883.1"/>
    </source>
</evidence>
<evidence type="ECO:0000256" key="3">
    <source>
        <dbReference type="PIRSR" id="PIRSR617939-2"/>
    </source>
</evidence>